<accession>A0ABS6S238</accession>
<dbReference type="PANTHER" id="PTHR30329:SF21">
    <property type="entry name" value="LIPOPROTEIN YIAD-RELATED"/>
    <property type="match status" value="1"/>
</dbReference>
<dbReference type="CDD" id="cd07185">
    <property type="entry name" value="OmpA_C-like"/>
    <property type="match status" value="1"/>
</dbReference>
<dbReference type="Pfam" id="PF00691">
    <property type="entry name" value="OmpA"/>
    <property type="match status" value="1"/>
</dbReference>
<keyword evidence="1 2" id="KW-0472">Membrane</keyword>
<reference evidence="4 5" key="1">
    <citation type="journal article" date="2020" name="J Geophys Res Biogeosci">
        <title>Magnetotaxis as an Adaptation to Enable Bacterial Shuttling of Microbial Sulfur and Sulfur Cycling Across Aquatic Oxic#Anoxic Interfaces.</title>
        <authorList>
            <person name="Li J."/>
            <person name="Liu P."/>
            <person name="Wang J."/>
            <person name="Roberts A.P."/>
            <person name="Pan Y."/>
        </authorList>
    </citation>
    <scope>NUCLEOTIDE SEQUENCE [LARGE SCALE GENOMIC DNA]</scope>
    <source>
        <strain evidence="4 5">MYR-1_YQ</strain>
    </source>
</reference>
<name>A0ABS6S238_9BACT</name>
<evidence type="ECO:0000256" key="1">
    <source>
        <dbReference type="PROSITE-ProRule" id="PRU00473"/>
    </source>
</evidence>
<evidence type="ECO:0000259" key="3">
    <source>
        <dbReference type="PROSITE" id="PS51123"/>
    </source>
</evidence>
<dbReference type="PROSITE" id="PS51123">
    <property type="entry name" value="OMPA_2"/>
    <property type="match status" value="1"/>
</dbReference>
<protein>
    <submittedName>
        <fullName evidence="4">OmpA family protein</fullName>
    </submittedName>
</protein>
<dbReference type="RefSeq" id="WP_218253283.1">
    <property type="nucleotide sequence ID" value="NZ_JABXWD010000311.1"/>
</dbReference>
<organism evidence="4 5">
    <name type="scientific">Candidatus Magnetobacterium casense</name>
    <dbReference type="NCBI Taxonomy" id="1455061"/>
    <lineage>
        <taxon>Bacteria</taxon>
        <taxon>Pseudomonadati</taxon>
        <taxon>Nitrospirota</taxon>
        <taxon>Thermodesulfovibrionia</taxon>
        <taxon>Thermodesulfovibrionales</taxon>
        <taxon>Candidatus Magnetobacteriaceae</taxon>
        <taxon>Candidatus Magnetobacterium</taxon>
    </lineage>
</organism>
<dbReference type="InterPro" id="IPR006665">
    <property type="entry name" value="OmpA-like"/>
</dbReference>
<gene>
    <name evidence="4" type="ORF">HWQ67_13865</name>
</gene>
<feature type="transmembrane region" description="Helical" evidence="2">
    <location>
        <begin position="24"/>
        <end position="48"/>
    </location>
</feature>
<evidence type="ECO:0000313" key="5">
    <source>
        <dbReference type="Proteomes" id="UP001196980"/>
    </source>
</evidence>
<keyword evidence="5" id="KW-1185">Reference proteome</keyword>
<keyword evidence="2" id="KW-0812">Transmembrane</keyword>
<proteinExistence type="predicted"/>
<feature type="domain" description="OmpA-like" evidence="3">
    <location>
        <begin position="92"/>
        <end position="231"/>
    </location>
</feature>
<dbReference type="InterPro" id="IPR050330">
    <property type="entry name" value="Bact_OuterMem_StrucFunc"/>
</dbReference>
<sequence>MYNESEAGQEDFSSFNFWPSFADMMLSVVLILVLVIFLVLTVLAAGSVNLKGVERNQMEFINKLAEVYHTRPVVIDTHTYGISSDIVVLNDVTLQKISFSDKLLFGRDQYELTEQGRQTLRVVGGLLKSKLDFIREIQIQGHADTDASRHFSSNLELAGQRAMTVYSFLQKDMNINPARHLMSATSFGEFKPVTRSDVDVTYNEQRLVNDNSSMEKKDKNRRIELLLFYLK</sequence>
<evidence type="ECO:0000256" key="2">
    <source>
        <dbReference type="SAM" id="Phobius"/>
    </source>
</evidence>
<dbReference type="Proteomes" id="UP001196980">
    <property type="component" value="Unassembled WGS sequence"/>
</dbReference>
<dbReference type="PANTHER" id="PTHR30329">
    <property type="entry name" value="STATOR ELEMENT OF FLAGELLAR MOTOR COMPLEX"/>
    <property type="match status" value="1"/>
</dbReference>
<evidence type="ECO:0000313" key="4">
    <source>
        <dbReference type="EMBL" id="MBV6342670.1"/>
    </source>
</evidence>
<dbReference type="EMBL" id="JABXWD010000311">
    <property type="protein sequence ID" value="MBV6342670.1"/>
    <property type="molecule type" value="Genomic_DNA"/>
</dbReference>
<keyword evidence="2" id="KW-1133">Transmembrane helix</keyword>
<comment type="caution">
    <text evidence="4">The sequence shown here is derived from an EMBL/GenBank/DDBJ whole genome shotgun (WGS) entry which is preliminary data.</text>
</comment>